<protein>
    <submittedName>
        <fullName evidence="1">Uncharacterized protein</fullName>
    </submittedName>
</protein>
<dbReference type="EMBL" id="PJKN01000002">
    <property type="protein sequence ID" value="PNC56999.1"/>
    <property type="molecule type" value="Genomic_DNA"/>
</dbReference>
<dbReference type="Proteomes" id="UP000235914">
    <property type="component" value="Unassembled WGS sequence"/>
</dbReference>
<reference evidence="1 2" key="1">
    <citation type="journal article" date="2017" name="BMC Genomics">
        <title>Genome sequencing of 39 Akkermansia muciniphila isolates reveals its population structure, genomic and functional diverisity, and global distribution in mammalian gut microbiotas.</title>
        <authorList>
            <person name="Guo X."/>
            <person name="Li S."/>
            <person name="Zhang J."/>
            <person name="Wu F."/>
            <person name="Li X."/>
            <person name="Wu D."/>
            <person name="Zhang M."/>
            <person name="Ou Z."/>
            <person name="Jie Z."/>
            <person name="Yan Q."/>
            <person name="Li P."/>
            <person name="Yi J."/>
            <person name="Peng Y."/>
        </authorList>
    </citation>
    <scope>NUCLEOTIDE SEQUENCE [LARGE SCALE GENOMIC DNA]</scope>
    <source>
        <strain evidence="1 2">GP43</strain>
    </source>
</reference>
<sequence length="92" mass="10548">MQYWKKTATFLLKLRSRTEFTAIRPPPAVSQKGKTDSEPGYERSIAPAKTAYPNQNIYRTIKRAWSGSGFLHRASPPCRKMLPYAGVRFSRQ</sequence>
<evidence type="ECO:0000313" key="2">
    <source>
        <dbReference type="Proteomes" id="UP000235914"/>
    </source>
</evidence>
<comment type="caution">
    <text evidence="1">The sequence shown here is derived from an EMBL/GenBank/DDBJ whole genome shotgun (WGS) entry which is preliminary data.</text>
</comment>
<proteinExistence type="predicted"/>
<evidence type="ECO:0000313" key="1">
    <source>
        <dbReference type="EMBL" id="PNC56999.1"/>
    </source>
</evidence>
<accession>A0AAP8T9T2</accession>
<organism evidence="1 2">
    <name type="scientific">Akkermansia muciniphila</name>
    <dbReference type="NCBI Taxonomy" id="239935"/>
    <lineage>
        <taxon>Bacteria</taxon>
        <taxon>Pseudomonadati</taxon>
        <taxon>Verrucomicrobiota</taxon>
        <taxon>Verrucomicrobiia</taxon>
        <taxon>Verrucomicrobiales</taxon>
        <taxon>Akkermansiaceae</taxon>
        <taxon>Akkermansia</taxon>
    </lineage>
</organism>
<dbReference type="AlphaFoldDB" id="A0AAP8T9T2"/>
<gene>
    <name evidence="1" type="ORF">CXU09_05350</name>
</gene>
<name>A0AAP8T9T2_9BACT</name>